<gene>
    <name evidence="1" type="ORF">Ate02nite_36030</name>
</gene>
<comment type="caution">
    <text evidence="1">The sequence shown here is derived from an EMBL/GenBank/DDBJ whole genome shotgun (WGS) entry which is preliminary data.</text>
</comment>
<dbReference type="AlphaFoldDB" id="A0A919NLU2"/>
<reference evidence="1" key="1">
    <citation type="submission" date="2021-01" db="EMBL/GenBank/DDBJ databases">
        <title>Whole genome shotgun sequence of Actinoplanes tereljensis NBRC 105297.</title>
        <authorList>
            <person name="Komaki H."/>
            <person name="Tamura T."/>
        </authorList>
    </citation>
    <scope>NUCLEOTIDE SEQUENCE</scope>
    <source>
        <strain evidence="1">NBRC 105297</strain>
    </source>
</reference>
<organism evidence="1 2">
    <name type="scientific">Paractinoplanes tereljensis</name>
    <dbReference type="NCBI Taxonomy" id="571912"/>
    <lineage>
        <taxon>Bacteria</taxon>
        <taxon>Bacillati</taxon>
        <taxon>Actinomycetota</taxon>
        <taxon>Actinomycetes</taxon>
        <taxon>Micromonosporales</taxon>
        <taxon>Micromonosporaceae</taxon>
        <taxon>Paractinoplanes</taxon>
    </lineage>
</organism>
<keyword evidence="2" id="KW-1185">Reference proteome</keyword>
<dbReference type="RefSeq" id="WP_203806950.1">
    <property type="nucleotide sequence ID" value="NZ_BOMY01000023.1"/>
</dbReference>
<sequence length="183" mass="19571">MVVSRKSTAVRLDLDRKNYAYGDTARATIRVEHTSGTVCLAGNLGQSTCTETNRAGVAHLTYDPMEQNTIFTASFAGNGTYAPASTRVSVTTSAQLQESLRGRTFTVVVQPYRPGAKVQFTTQALVRGKWNTVATRTVRLDGNSQAGTTVTGPAGTNRIRASFIADSTNTAADGAWLSFTVNR</sequence>
<evidence type="ECO:0000313" key="1">
    <source>
        <dbReference type="EMBL" id="GIF20873.1"/>
    </source>
</evidence>
<protein>
    <submittedName>
        <fullName evidence="1">Uncharacterized protein</fullName>
    </submittedName>
</protein>
<proteinExistence type="predicted"/>
<name>A0A919NLU2_9ACTN</name>
<accession>A0A919NLU2</accession>
<dbReference type="Proteomes" id="UP000623608">
    <property type="component" value="Unassembled WGS sequence"/>
</dbReference>
<evidence type="ECO:0000313" key="2">
    <source>
        <dbReference type="Proteomes" id="UP000623608"/>
    </source>
</evidence>
<dbReference type="EMBL" id="BOMY01000023">
    <property type="protein sequence ID" value="GIF20873.1"/>
    <property type="molecule type" value="Genomic_DNA"/>
</dbReference>